<dbReference type="EMBL" id="HBGO01013194">
    <property type="protein sequence ID" value="CAD9333973.1"/>
    <property type="molecule type" value="Transcribed_RNA"/>
</dbReference>
<accession>A0A7S2EFU3</accession>
<protein>
    <submittedName>
        <fullName evidence="2">Uncharacterized protein</fullName>
    </submittedName>
</protein>
<feature type="transmembrane region" description="Helical" evidence="1">
    <location>
        <begin position="169"/>
        <end position="190"/>
    </location>
</feature>
<evidence type="ECO:0000313" key="2">
    <source>
        <dbReference type="EMBL" id="CAD9333973.1"/>
    </source>
</evidence>
<keyword evidence="1" id="KW-0812">Transmembrane</keyword>
<name>A0A7S2EFU3_TRICV</name>
<gene>
    <name evidence="2" type="ORF">OSIN01602_LOCUS7388</name>
</gene>
<keyword evidence="1" id="KW-0472">Membrane</keyword>
<feature type="transmembrane region" description="Helical" evidence="1">
    <location>
        <begin position="14"/>
        <end position="34"/>
    </location>
</feature>
<feature type="transmembrane region" description="Helical" evidence="1">
    <location>
        <begin position="196"/>
        <end position="216"/>
    </location>
</feature>
<reference evidence="2" key="1">
    <citation type="submission" date="2021-01" db="EMBL/GenBank/DDBJ databases">
        <authorList>
            <person name="Corre E."/>
            <person name="Pelletier E."/>
            <person name="Niang G."/>
            <person name="Scheremetjew M."/>
            <person name="Finn R."/>
            <person name="Kale V."/>
            <person name="Holt S."/>
            <person name="Cochrane G."/>
            <person name="Meng A."/>
            <person name="Brown T."/>
            <person name="Cohen L."/>
        </authorList>
    </citation>
    <scope>NUCLEOTIDE SEQUENCE</scope>
    <source>
        <strain evidence="2">Grunow 1884</strain>
    </source>
</reference>
<sequence>MYGIAMDNRGRRVLLRRITQSSSTLLLLGAILTFHSNVDKVYLFGCIVNLVVSWVYHAAQEPCLVPPHQRKLTRLPSSDYEWPCSATNEDDTRHWYLRRIDQAAVCFICPWTGWRCAGYGGDWGMWSPLIVASISSVAGFLDMPVNGMVIAWALYLTVAHGDIRSVPQFFMLAAIGGPVCFGYLSLIGAWCTPYRFIWHFCCACLVGGGGILHSSIS</sequence>
<feature type="transmembrane region" description="Helical" evidence="1">
    <location>
        <begin position="129"/>
        <end position="157"/>
    </location>
</feature>
<proteinExistence type="predicted"/>
<keyword evidence="1" id="KW-1133">Transmembrane helix</keyword>
<evidence type="ECO:0000256" key="1">
    <source>
        <dbReference type="SAM" id="Phobius"/>
    </source>
</evidence>
<dbReference type="AlphaFoldDB" id="A0A7S2EFU3"/>
<organism evidence="2">
    <name type="scientific">Trieres chinensis</name>
    <name type="common">Marine centric diatom</name>
    <name type="synonym">Odontella sinensis</name>
    <dbReference type="NCBI Taxonomy" id="1514140"/>
    <lineage>
        <taxon>Eukaryota</taxon>
        <taxon>Sar</taxon>
        <taxon>Stramenopiles</taxon>
        <taxon>Ochrophyta</taxon>
        <taxon>Bacillariophyta</taxon>
        <taxon>Mediophyceae</taxon>
        <taxon>Biddulphiophycidae</taxon>
        <taxon>Eupodiscales</taxon>
        <taxon>Parodontellaceae</taxon>
        <taxon>Trieres</taxon>
    </lineage>
</organism>